<dbReference type="Pfam" id="PF13426">
    <property type="entry name" value="PAS_9"/>
    <property type="match status" value="1"/>
</dbReference>
<evidence type="ECO:0000256" key="1">
    <source>
        <dbReference type="ARBA" id="ARBA00001946"/>
    </source>
</evidence>
<dbReference type="InterPro" id="IPR035919">
    <property type="entry name" value="EAL_sf"/>
</dbReference>
<dbReference type="Proteomes" id="UP000025238">
    <property type="component" value="Chromosome"/>
</dbReference>
<dbReference type="SUPFAM" id="SSF141868">
    <property type="entry name" value="EAL domain-like"/>
    <property type="match status" value="1"/>
</dbReference>
<dbReference type="SMART" id="SM00091">
    <property type="entry name" value="PAS"/>
    <property type="match status" value="2"/>
</dbReference>
<dbReference type="SMART" id="SM00052">
    <property type="entry name" value="EAL"/>
    <property type="match status" value="1"/>
</dbReference>
<dbReference type="PANTHER" id="PTHR44757">
    <property type="entry name" value="DIGUANYLATE CYCLASE DGCP"/>
    <property type="match status" value="1"/>
</dbReference>
<dbReference type="PROSITE" id="PS50112">
    <property type="entry name" value="PAS"/>
    <property type="match status" value="1"/>
</dbReference>
<protein>
    <submittedName>
        <fullName evidence="14">Histidine kinase</fullName>
    </submittedName>
</protein>
<dbReference type="CDD" id="cd00130">
    <property type="entry name" value="PAS"/>
    <property type="match status" value="2"/>
</dbReference>
<evidence type="ECO:0000256" key="6">
    <source>
        <dbReference type="ARBA" id="ARBA00022777"/>
    </source>
</evidence>
<evidence type="ECO:0000313" key="15">
    <source>
        <dbReference type="Proteomes" id="UP000025238"/>
    </source>
</evidence>
<evidence type="ECO:0000259" key="13">
    <source>
        <dbReference type="PROSITE" id="PS50887"/>
    </source>
</evidence>
<feature type="transmembrane region" description="Helical" evidence="9">
    <location>
        <begin position="101"/>
        <end position="122"/>
    </location>
</feature>
<keyword evidence="6 14" id="KW-0808">Transferase</keyword>
<organism evidence="14 15">
    <name type="scientific">Stutzerimonas stutzeri</name>
    <name type="common">Pseudomonas stutzeri</name>
    <dbReference type="NCBI Taxonomy" id="316"/>
    <lineage>
        <taxon>Bacteria</taxon>
        <taxon>Pseudomonadati</taxon>
        <taxon>Pseudomonadota</taxon>
        <taxon>Gammaproteobacteria</taxon>
        <taxon>Pseudomonadales</taxon>
        <taxon>Pseudomonadaceae</taxon>
        <taxon>Stutzerimonas</taxon>
    </lineage>
</organism>
<evidence type="ECO:0000256" key="8">
    <source>
        <dbReference type="ARBA" id="ARBA00023136"/>
    </source>
</evidence>
<dbReference type="AlphaFoldDB" id="A0A023WTP3"/>
<feature type="domain" description="PAS" evidence="10">
    <location>
        <begin position="320"/>
        <end position="366"/>
    </location>
</feature>
<dbReference type="InterPro" id="IPR052155">
    <property type="entry name" value="Biofilm_reg_signaling"/>
</dbReference>
<dbReference type="GO" id="GO:0071555">
    <property type="term" value="P:cell wall organization"/>
    <property type="evidence" value="ECO:0007669"/>
    <property type="project" value="InterPro"/>
</dbReference>
<dbReference type="InterPro" id="IPR001633">
    <property type="entry name" value="EAL_dom"/>
</dbReference>
<comment type="subcellular location">
    <subcellularLocation>
        <location evidence="2">Cell inner membrane</location>
    </subcellularLocation>
    <subcellularLocation>
        <location evidence="3">Cell membrane</location>
        <topology evidence="3">Multi-pass membrane protein</topology>
    </subcellularLocation>
</comment>
<dbReference type="Pfam" id="PF08448">
    <property type="entry name" value="PAS_4"/>
    <property type="match status" value="1"/>
</dbReference>
<proteinExistence type="predicted"/>
<feature type="domain" description="PAC" evidence="11">
    <location>
        <begin position="393"/>
        <end position="445"/>
    </location>
</feature>
<evidence type="ECO:0000256" key="2">
    <source>
        <dbReference type="ARBA" id="ARBA00004533"/>
    </source>
</evidence>
<dbReference type="InterPro" id="IPR035965">
    <property type="entry name" value="PAS-like_dom_sf"/>
</dbReference>
<dbReference type="Gene3D" id="3.30.70.270">
    <property type="match status" value="1"/>
</dbReference>
<dbReference type="InterPro" id="IPR011620">
    <property type="entry name" value="Sig_transdc_His_kinase_LytS_TM"/>
</dbReference>
<dbReference type="PATRIC" id="fig|316.97.peg.2433"/>
<dbReference type="PANTHER" id="PTHR44757:SF2">
    <property type="entry name" value="BIOFILM ARCHITECTURE MAINTENANCE PROTEIN MBAA"/>
    <property type="match status" value="1"/>
</dbReference>
<dbReference type="FunFam" id="3.30.70.270:FF:000001">
    <property type="entry name" value="Diguanylate cyclase domain protein"/>
    <property type="match status" value="1"/>
</dbReference>
<evidence type="ECO:0000256" key="3">
    <source>
        <dbReference type="ARBA" id="ARBA00004651"/>
    </source>
</evidence>
<evidence type="ECO:0000256" key="7">
    <source>
        <dbReference type="ARBA" id="ARBA00022989"/>
    </source>
</evidence>
<dbReference type="GO" id="GO:0005886">
    <property type="term" value="C:plasma membrane"/>
    <property type="evidence" value="ECO:0007669"/>
    <property type="project" value="UniProtKB-SubCell"/>
</dbReference>
<keyword evidence="4" id="KW-1003">Cell membrane</keyword>
<dbReference type="PROSITE" id="PS50113">
    <property type="entry name" value="PAC"/>
    <property type="match status" value="1"/>
</dbReference>
<dbReference type="CDD" id="cd01948">
    <property type="entry name" value="EAL"/>
    <property type="match status" value="1"/>
</dbReference>
<dbReference type="CDD" id="cd01949">
    <property type="entry name" value="GGDEF"/>
    <property type="match status" value="1"/>
</dbReference>
<evidence type="ECO:0000259" key="12">
    <source>
        <dbReference type="PROSITE" id="PS50883"/>
    </source>
</evidence>
<dbReference type="InterPro" id="IPR029787">
    <property type="entry name" value="Nucleotide_cyclase"/>
</dbReference>
<evidence type="ECO:0000256" key="9">
    <source>
        <dbReference type="SAM" id="Phobius"/>
    </source>
</evidence>
<dbReference type="SMART" id="SM00086">
    <property type="entry name" value="PAC"/>
    <property type="match status" value="2"/>
</dbReference>
<dbReference type="SUPFAM" id="SSF55073">
    <property type="entry name" value="Nucleotide cyclase"/>
    <property type="match status" value="1"/>
</dbReference>
<feature type="domain" description="GGDEF" evidence="13">
    <location>
        <begin position="477"/>
        <end position="615"/>
    </location>
</feature>
<dbReference type="SUPFAM" id="SSF55785">
    <property type="entry name" value="PYP-like sensor domain (PAS domain)"/>
    <property type="match status" value="2"/>
</dbReference>
<gene>
    <name evidence="14" type="ORF">UIB01_12155</name>
</gene>
<feature type="domain" description="EAL" evidence="12">
    <location>
        <begin position="624"/>
        <end position="878"/>
    </location>
</feature>
<evidence type="ECO:0000259" key="11">
    <source>
        <dbReference type="PROSITE" id="PS50113"/>
    </source>
</evidence>
<evidence type="ECO:0000313" key="14">
    <source>
        <dbReference type="EMBL" id="AHY43184.1"/>
    </source>
</evidence>
<evidence type="ECO:0000259" key="10">
    <source>
        <dbReference type="PROSITE" id="PS50112"/>
    </source>
</evidence>
<dbReference type="InterPro" id="IPR000700">
    <property type="entry name" value="PAS-assoc_C"/>
</dbReference>
<evidence type="ECO:0000256" key="4">
    <source>
        <dbReference type="ARBA" id="ARBA00022475"/>
    </source>
</evidence>
<feature type="transmembrane region" description="Helical" evidence="9">
    <location>
        <begin position="134"/>
        <end position="153"/>
    </location>
</feature>
<accession>A0A023WTP3</accession>
<comment type="cofactor">
    <cofactor evidence="1">
        <name>Mg(2+)</name>
        <dbReference type="ChEBI" id="CHEBI:18420"/>
    </cofactor>
</comment>
<reference evidence="14 15" key="1">
    <citation type="submission" date="2014-03" db="EMBL/GenBank/DDBJ databases">
        <title>Complete genome sequence of Pseudomonas stutzeri 19SMN4.</title>
        <authorList>
            <person name="Brunet-Galmes I."/>
            <person name="Nogales B."/>
            <person name="Busquets A."/>
            <person name="Pena A."/>
            <person name="Gomila M."/>
            <person name="Garcia-Valdes E."/>
            <person name="Lalucat J."/>
            <person name="Bennasar A."/>
            <person name="Bosch R."/>
        </authorList>
    </citation>
    <scope>NUCLEOTIDE SEQUENCE [LARGE SCALE GENOMIC DNA]</scope>
    <source>
        <strain evidence="14 15">19SMN4</strain>
    </source>
</reference>
<keyword evidence="6 14" id="KW-0418">Kinase</keyword>
<dbReference type="InterPro" id="IPR000160">
    <property type="entry name" value="GGDEF_dom"/>
</dbReference>
<dbReference type="Pfam" id="PF00563">
    <property type="entry name" value="EAL"/>
    <property type="match status" value="1"/>
</dbReference>
<feature type="transmembrane region" description="Helical" evidence="9">
    <location>
        <begin position="41"/>
        <end position="63"/>
    </location>
</feature>
<dbReference type="NCBIfam" id="TIGR00254">
    <property type="entry name" value="GGDEF"/>
    <property type="match status" value="1"/>
</dbReference>
<dbReference type="SMART" id="SM00267">
    <property type="entry name" value="GGDEF"/>
    <property type="match status" value="1"/>
</dbReference>
<dbReference type="PROSITE" id="PS50883">
    <property type="entry name" value="EAL"/>
    <property type="match status" value="1"/>
</dbReference>
<keyword evidence="5 9" id="KW-0812">Transmembrane</keyword>
<dbReference type="InterPro" id="IPR000014">
    <property type="entry name" value="PAS"/>
</dbReference>
<keyword evidence="7 9" id="KW-1133">Transmembrane helix</keyword>
<dbReference type="EMBL" id="CP007509">
    <property type="protein sequence ID" value="AHY43184.1"/>
    <property type="molecule type" value="Genomic_DNA"/>
</dbReference>
<dbReference type="InterPro" id="IPR043128">
    <property type="entry name" value="Rev_trsase/Diguanyl_cyclase"/>
</dbReference>
<dbReference type="Pfam" id="PF07694">
    <property type="entry name" value="5TM-5TMR_LYT"/>
    <property type="match status" value="1"/>
</dbReference>
<dbReference type="PROSITE" id="PS50887">
    <property type="entry name" value="GGDEF"/>
    <property type="match status" value="1"/>
</dbReference>
<dbReference type="InterPro" id="IPR013656">
    <property type="entry name" value="PAS_4"/>
</dbReference>
<feature type="transmembrane region" description="Helical" evidence="9">
    <location>
        <begin position="75"/>
        <end position="95"/>
    </location>
</feature>
<dbReference type="InterPro" id="IPR001610">
    <property type="entry name" value="PAC"/>
</dbReference>
<sequence>MTLNSVVENAVILLALCWLLAFTTCEWNRSAKLSAKLLAGLWFGSACVFGMMITSVGQSGIILDARTVVLSMAGLFGGPLVAGTAGMLAAAYRLWIGGVGVIPGLGNILLPIVLGLTYRFLLQRGLVRLGFWQLLAFGMLLHIGVLLVLTALMPGHLRILALKDAAAPMLLALPLATVALGLLLNDLLKRDQVERALRLSEARLRAITHAIPDLLLVIDEDGCYLDIICADRSMLYADPSLLLGRHLHDVMPQAEEHRFLEFIRQTLDSDTPQLIEYSMPTLGGSKVFEGRALPLEQPQGQKRAVVWLSRDITERVNTELERRIAAIAFESQQGMLITDAQSRILRVNRAFTRISGFSAEEAIGNTTALLGSGKHGPDFYRTMWAGIEATGAWEGEIWNRRKSGEIFPEWLTISAVRNTAGEITHYVAAFTDITDRKAAEERIHHLAFYDPLTGLPNRRLLLDRLQQAMAASCRSEQLGALMFIDLDNFKNINDLHGHQTGDQVLRIAAERLQNEVRASDTVARLGGDEFVVMLENLGDAPELAAAQAEHIGMKLLNSLGKPYRLNDLGLYSSASIGVVLFGADGSSSDELMKRADMSMYEAKVSGKNALRFFDPRMQQAVQERLHLENEIRQGLKNGEFILHYQAQLEQSQGIVGAEALVRWLHPQRGLLAPGAFISQAEHAGLIQALDQRVLEQACAELALWAEQPALAQLTLSVNLSANLLYEDNFVGSLLELLESSGANPARLKLELTETLLLDNMPEAIARMTQLKNHGIRFSIDDFGTGYSSMSYLQQLPLDQLKIDQSFVRGLPEDTNSLTIVRATCALAAGLNLEVIAEGVESEAQRAMLLANGCHRFQGYLFGKPLALGAFEQMVMADRAERQASRS</sequence>
<name>A0A023WTP3_STUST</name>
<keyword evidence="8 9" id="KW-0472">Membrane</keyword>
<dbReference type="GO" id="GO:0000155">
    <property type="term" value="F:phosphorelay sensor kinase activity"/>
    <property type="evidence" value="ECO:0007669"/>
    <property type="project" value="InterPro"/>
</dbReference>
<dbReference type="NCBIfam" id="TIGR00229">
    <property type="entry name" value="sensory_box"/>
    <property type="match status" value="2"/>
</dbReference>
<dbReference type="Pfam" id="PF00990">
    <property type="entry name" value="GGDEF"/>
    <property type="match status" value="1"/>
</dbReference>
<dbReference type="Gene3D" id="3.20.20.450">
    <property type="entry name" value="EAL domain"/>
    <property type="match status" value="1"/>
</dbReference>
<dbReference type="Gene3D" id="3.30.450.20">
    <property type="entry name" value="PAS domain"/>
    <property type="match status" value="2"/>
</dbReference>
<evidence type="ECO:0000256" key="5">
    <source>
        <dbReference type="ARBA" id="ARBA00022692"/>
    </source>
</evidence>
<dbReference type="OrthoDB" id="9804951at2"/>
<dbReference type="KEGG" id="pstu:UIB01_12155"/>